<dbReference type="GO" id="GO:0008233">
    <property type="term" value="F:peptidase activity"/>
    <property type="evidence" value="ECO:0007669"/>
    <property type="project" value="UniProtKB-KW"/>
</dbReference>
<sequence>MLREFSRKFVNYLAENNYNEEEIEQMEYVFRSTMFEILKILGEVLIFAALGYFKEIVILLLVMITTKPYIGGYHEDTQMKCFMCSILISGGIILLSSQCNFTFIGNIIILIFCIFAIYNQAPIINPSMPLTRNELINKNRVRGLTASIFWSLTSIVISYYSSYFLIITLTIFVNSILMFNKKETSNE</sequence>
<evidence type="ECO:0000256" key="8">
    <source>
        <dbReference type="SAM" id="Phobius"/>
    </source>
</evidence>
<feature type="transmembrane region" description="Helical" evidence="8">
    <location>
        <begin position="44"/>
        <end position="65"/>
    </location>
</feature>
<feature type="transmembrane region" description="Helical" evidence="8">
    <location>
        <begin position="77"/>
        <end position="95"/>
    </location>
</feature>
<evidence type="ECO:0000313" key="10">
    <source>
        <dbReference type="Proteomes" id="UP000238081"/>
    </source>
</evidence>
<dbReference type="AlphaFoldDB" id="A0A2S7FCT2"/>
<keyword evidence="2" id="KW-0673">Quorum sensing</keyword>
<reference evidence="9 10" key="1">
    <citation type="submission" date="2016-01" db="EMBL/GenBank/DDBJ databases">
        <title>Characterization of the Clostridium difficile lineages that are prevalent in Hong Kong and China.</title>
        <authorList>
            <person name="Kwok J.S.-L."/>
            <person name="Lam W.-Y."/>
            <person name="Ip M."/>
            <person name="Chan T.-F."/>
            <person name="Hawkey P.M."/>
            <person name="Tsui S.K.-W."/>
        </authorList>
    </citation>
    <scope>NUCLEOTIDE SEQUENCE [LARGE SCALE GENOMIC DNA]</scope>
    <source>
        <strain evidence="9 10">300064</strain>
    </source>
</reference>
<evidence type="ECO:0000256" key="4">
    <source>
        <dbReference type="ARBA" id="ARBA00022692"/>
    </source>
</evidence>
<keyword evidence="5" id="KW-0378">Hydrolase</keyword>
<keyword evidence="7 8" id="KW-0472">Membrane</keyword>
<dbReference type="InterPro" id="IPR006741">
    <property type="entry name" value="AgrB"/>
</dbReference>
<keyword evidence="4 8" id="KW-0812">Transmembrane</keyword>
<name>A0A2S7FCT2_CLOBU</name>
<comment type="caution">
    <text evidence="9">The sequence shown here is derived from an EMBL/GenBank/DDBJ whole genome shotgun (WGS) entry which is preliminary data.</text>
</comment>
<feature type="transmembrane region" description="Helical" evidence="8">
    <location>
        <begin position="163"/>
        <end position="180"/>
    </location>
</feature>
<evidence type="ECO:0000256" key="2">
    <source>
        <dbReference type="ARBA" id="ARBA00022654"/>
    </source>
</evidence>
<accession>A0A2S7FCT2</accession>
<evidence type="ECO:0000256" key="5">
    <source>
        <dbReference type="ARBA" id="ARBA00022801"/>
    </source>
</evidence>
<evidence type="ECO:0000256" key="3">
    <source>
        <dbReference type="ARBA" id="ARBA00022670"/>
    </source>
</evidence>
<organism evidence="9 10">
    <name type="scientific">Clostridium butyricum</name>
    <dbReference type="NCBI Taxonomy" id="1492"/>
    <lineage>
        <taxon>Bacteria</taxon>
        <taxon>Bacillati</taxon>
        <taxon>Bacillota</taxon>
        <taxon>Clostridia</taxon>
        <taxon>Eubacteriales</taxon>
        <taxon>Clostridiaceae</taxon>
        <taxon>Clostridium</taxon>
    </lineage>
</organism>
<evidence type="ECO:0000256" key="1">
    <source>
        <dbReference type="ARBA" id="ARBA00022475"/>
    </source>
</evidence>
<dbReference type="GO" id="GO:0016020">
    <property type="term" value="C:membrane"/>
    <property type="evidence" value="ECO:0007669"/>
    <property type="project" value="InterPro"/>
</dbReference>
<keyword evidence="6 8" id="KW-1133">Transmembrane helix</keyword>
<keyword evidence="1" id="KW-1003">Cell membrane</keyword>
<gene>
    <name evidence="9" type="ORF">AWN73_10250</name>
</gene>
<keyword evidence="3" id="KW-0645">Protease</keyword>
<evidence type="ECO:0000256" key="7">
    <source>
        <dbReference type="ARBA" id="ARBA00023136"/>
    </source>
</evidence>
<dbReference type="Proteomes" id="UP000238081">
    <property type="component" value="Unassembled WGS sequence"/>
</dbReference>
<feature type="transmembrane region" description="Helical" evidence="8">
    <location>
        <begin position="101"/>
        <end position="118"/>
    </location>
</feature>
<dbReference type="SMART" id="SM00793">
    <property type="entry name" value="AgrB"/>
    <property type="match status" value="1"/>
</dbReference>
<evidence type="ECO:0000256" key="6">
    <source>
        <dbReference type="ARBA" id="ARBA00022989"/>
    </source>
</evidence>
<protein>
    <submittedName>
        <fullName evidence="9">Accessory regulator AgrB</fullName>
    </submittedName>
</protein>
<dbReference type="EMBL" id="LRDH01000088">
    <property type="protein sequence ID" value="PPV16243.1"/>
    <property type="molecule type" value="Genomic_DNA"/>
</dbReference>
<dbReference type="Pfam" id="PF04647">
    <property type="entry name" value="AgrB"/>
    <property type="match status" value="1"/>
</dbReference>
<evidence type="ECO:0000313" key="9">
    <source>
        <dbReference type="EMBL" id="PPV16243.1"/>
    </source>
</evidence>
<dbReference type="GO" id="GO:0009372">
    <property type="term" value="P:quorum sensing"/>
    <property type="evidence" value="ECO:0007669"/>
    <property type="project" value="UniProtKB-KW"/>
</dbReference>
<proteinExistence type="predicted"/>
<dbReference type="GO" id="GO:0006508">
    <property type="term" value="P:proteolysis"/>
    <property type="evidence" value="ECO:0007669"/>
    <property type="project" value="UniProtKB-KW"/>
</dbReference>